<reference evidence="2 3" key="1">
    <citation type="submission" date="2019-03" db="EMBL/GenBank/DDBJ databases">
        <title>First draft genome of Liparis tanakae, snailfish: a comprehensive survey of snailfish specific genes.</title>
        <authorList>
            <person name="Kim W."/>
            <person name="Song I."/>
            <person name="Jeong J.-H."/>
            <person name="Kim D."/>
            <person name="Kim S."/>
            <person name="Ryu S."/>
            <person name="Song J.Y."/>
            <person name="Lee S.K."/>
        </authorList>
    </citation>
    <scope>NUCLEOTIDE SEQUENCE [LARGE SCALE GENOMIC DNA]</scope>
    <source>
        <tissue evidence="2">Muscle</tissue>
    </source>
</reference>
<evidence type="ECO:0000256" key="1">
    <source>
        <dbReference type="SAM" id="MobiDB-lite"/>
    </source>
</evidence>
<evidence type="ECO:0000313" key="2">
    <source>
        <dbReference type="EMBL" id="TNN24245.1"/>
    </source>
</evidence>
<keyword evidence="3" id="KW-1185">Reference proteome</keyword>
<accession>A0A4Z2E640</accession>
<dbReference type="Proteomes" id="UP000314294">
    <property type="component" value="Unassembled WGS sequence"/>
</dbReference>
<protein>
    <submittedName>
        <fullName evidence="2">Uncharacterized protein</fullName>
    </submittedName>
</protein>
<dbReference type="EMBL" id="SRLO01015979">
    <property type="protein sequence ID" value="TNN24245.1"/>
    <property type="molecule type" value="Genomic_DNA"/>
</dbReference>
<feature type="region of interest" description="Disordered" evidence="1">
    <location>
        <begin position="1"/>
        <end position="20"/>
    </location>
</feature>
<sequence>MRVSSRRSQRPLGLPAVSGP</sequence>
<name>A0A4Z2E640_9TELE</name>
<evidence type="ECO:0000313" key="3">
    <source>
        <dbReference type="Proteomes" id="UP000314294"/>
    </source>
</evidence>
<organism evidence="2 3">
    <name type="scientific">Liparis tanakae</name>
    <name type="common">Tanaka's snailfish</name>
    <dbReference type="NCBI Taxonomy" id="230148"/>
    <lineage>
        <taxon>Eukaryota</taxon>
        <taxon>Metazoa</taxon>
        <taxon>Chordata</taxon>
        <taxon>Craniata</taxon>
        <taxon>Vertebrata</taxon>
        <taxon>Euteleostomi</taxon>
        <taxon>Actinopterygii</taxon>
        <taxon>Neopterygii</taxon>
        <taxon>Teleostei</taxon>
        <taxon>Neoteleostei</taxon>
        <taxon>Acanthomorphata</taxon>
        <taxon>Eupercaria</taxon>
        <taxon>Perciformes</taxon>
        <taxon>Cottioidei</taxon>
        <taxon>Cottales</taxon>
        <taxon>Liparidae</taxon>
        <taxon>Liparis</taxon>
    </lineage>
</organism>
<comment type="caution">
    <text evidence="2">The sequence shown here is derived from an EMBL/GenBank/DDBJ whole genome shotgun (WGS) entry which is preliminary data.</text>
</comment>
<proteinExistence type="predicted"/>
<gene>
    <name evidence="2" type="ORF">EYF80_065632</name>
</gene>
<dbReference type="AlphaFoldDB" id="A0A4Z2E640"/>